<dbReference type="EMBL" id="AP022853">
    <property type="protein sequence ID" value="BCB26245.1"/>
    <property type="molecule type" value="Genomic_DNA"/>
</dbReference>
<organism evidence="2 3">
    <name type="scientific">Sulfurimicrobium lacus</name>
    <dbReference type="NCBI Taxonomy" id="2715678"/>
    <lineage>
        <taxon>Bacteria</taxon>
        <taxon>Pseudomonadati</taxon>
        <taxon>Pseudomonadota</taxon>
        <taxon>Betaproteobacteria</taxon>
        <taxon>Nitrosomonadales</taxon>
        <taxon>Sulfuricellaceae</taxon>
        <taxon>Sulfurimicrobium</taxon>
    </lineage>
</organism>
<dbReference type="AlphaFoldDB" id="A0A6F8VBW2"/>
<name>A0A6F8VBW2_9PROT</name>
<sequence>MAQSPAWAPCGILAFFPAKEPLIKSNADRVTSKTGLSKARDEGRSRAYDAEERNAAQARFRCNPEGRGFAGAMRRREALVQNDCTARLTSCLAPAKPRRDRI</sequence>
<accession>A0A6F8VBW2</accession>
<dbReference type="Proteomes" id="UP000502260">
    <property type="component" value="Chromosome"/>
</dbReference>
<evidence type="ECO:0000313" key="2">
    <source>
        <dbReference type="EMBL" id="BCB26245.1"/>
    </source>
</evidence>
<evidence type="ECO:0000313" key="3">
    <source>
        <dbReference type="Proteomes" id="UP000502260"/>
    </source>
</evidence>
<proteinExistence type="predicted"/>
<reference evidence="3" key="1">
    <citation type="submission" date="2020-03" db="EMBL/GenBank/DDBJ databases">
        <title>Complete genome sequence of sulfur-oxidizing bacterium skT11.</title>
        <authorList>
            <person name="Kanda M."/>
            <person name="Kojima H."/>
            <person name="Fukui M."/>
        </authorList>
    </citation>
    <scope>NUCLEOTIDE SEQUENCE [LARGE SCALE GENOMIC DNA]</scope>
    <source>
        <strain evidence="3">skT11</strain>
    </source>
</reference>
<gene>
    <name evidence="2" type="ORF">SKTS_11310</name>
</gene>
<feature type="region of interest" description="Disordered" evidence="1">
    <location>
        <begin position="28"/>
        <end position="50"/>
    </location>
</feature>
<dbReference type="KEGG" id="slac:SKTS_11310"/>
<protein>
    <submittedName>
        <fullName evidence="2">Uncharacterized protein</fullName>
    </submittedName>
</protein>
<keyword evidence="3" id="KW-1185">Reference proteome</keyword>
<feature type="compositionally biased region" description="Basic and acidic residues" evidence="1">
    <location>
        <begin position="38"/>
        <end position="50"/>
    </location>
</feature>
<evidence type="ECO:0000256" key="1">
    <source>
        <dbReference type="SAM" id="MobiDB-lite"/>
    </source>
</evidence>